<feature type="transmembrane region" description="Helical" evidence="5">
    <location>
        <begin position="174"/>
        <end position="192"/>
    </location>
</feature>
<evidence type="ECO:0000256" key="2">
    <source>
        <dbReference type="ARBA" id="ARBA00022692"/>
    </source>
</evidence>
<feature type="transmembrane region" description="Helical" evidence="5">
    <location>
        <begin position="346"/>
        <end position="369"/>
    </location>
</feature>
<keyword evidence="3 5" id="KW-1133">Transmembrane helix</keyword>
<accession>A0A6J7AHK6</accession>
<feature type="transmembrane region" description="Helical" evidence="5">
    <location>
        <begin position="226"/>
        <end position="248"/>
    </location>
</feature>
<reference evidence="7" key="1">
    <citation type="submission" date="2020-05" db="EMBL/GenBank/DDBJ databases">
        <authorList>
            <person name="Chiriac C."/>
            <person name="Salcher M."/>
            <person name="Ghai R."/>
            <person name="Kavagutti S V."/>
        </authorList>
    </citation>
    <scope>NUCLEOTIDE SEQUENCE</scope>
</reference>
<organism evidence="7">
    <name type="scientific">freshwater metagenome</name>
    <dbReference type="NCBI Taxonomy" id="449393"/>
    <lineage>
        <taxon>unclassified sequences</taxon>
        <taxon>metagenomes</taxon>
        <taxon>ecological metagenomes</taxon>
    </lineage>
</organism>
<dbReference type="InterPro" id="IPR036259">
    <property type="entry name" value="MFS_trans_sf"/>
</dbReference>
<dbReference type="PANTHER" id="PTHR23508">
    <property type="entry name" value="CARBOXYLIC ACID TRANSPORTER PROTEIN HOMOLOG"/>
    <property type="match status" value="1"/>
</dbReference>
<gene>
    <name evidence="7" type="ORF">UFOPK3164_01330</name>
    <name evidence="8" type="ORF">UFOPK3427_00120</name>
    <name evidence="9" type="ORF">UFOPK4112_01269</name>
</gene>
<feature type="transmembrane region" description="Helical" evidence="5">
    <location>
        <begin position="260"/>
        <end position="277"/>
    </location>
</feature>
<dbReference type="GO" id="GO:0046943">
    <property type="term" value="F:carboxylic acid transmembrane transporter activity"/>
    <property type="evidence" value="ECO:0007669"/>
    <property type="project" value="TreeGrafter"/>
</dbReference>
<evidence type="ECO:0000259" key="6">
    <source>
        <dbReference type="PROSITE" id="PS50850"/>
    </source>
</evidence>
<evidence type="ECO:0000313" key="9">
    <source>
        <dbReference type="EMBL" id="CAB5026621.1"/>
    </source>
</evidence>
<dbReference type="EMBL" id="CAFBLT010000001">
    <property type="protein sequence ID" value="CAB4859949.1"/>
    <property type="molecule type" value="Genomic_DNA"/>
</dbReference>
<dbReference type="AlphaFoldDB" id="A0A6J7AHK6"/>
<dbReference type="Gene3D" id="1.20.1250.20">
    <property type="entry name" value="MFS general substrate transporter like domains"/>
    <property type="match status" value="1"/>
</dbReference>
<keyword evidence="2 5" id="KW-0812">Transmembrane</keyword>
<dbReference type="Pfam" id="PF07690">
    <property type="entry name" value="MFS_1"/>
    <property type="match status" value="1"/>
</dbReference>
<feature type="transmembrane region" description="Helical" evidence="5">
    <location>
        <begin position="87"/>
        <end position="105"/>
    </location>
</feature>
<evidence type="ECO:0000256" key="1">
    <source>
        <dbReference type="ARBA" id="ARBA00004141"/>
    </source>
</evidence>
<comment type="subcellular location">
    <subcellularLocation>
        <location evidence="1">Membrane</location>
        <topology evidence="1">Multi-pass membrane protein</topology>
    </subcellularLocation>
</comment>
<evidence type="ECO:0000256" key="4">
    <source>
        <dbReference type="ARBA" id="ARBA00023136"/>
    </source>
</evidence>
<dbReference type="EMBL" id="CAFBPM010000012">
    <property type="protein sequence ID" value="CAB5026621.1"/>
    <property type="molecule type" value="Genomic_DNA"/>
</dbReference>
<sequence length="414" mass="42141">MRLPSSLTRPVLVVTVISLAAGYGQFGAVAALGDVAKSFGHVVHGASVVEQAGLSGTALGVGLAVLRLASIVGLPLAVLADRLGRKVTLITWCVVGLLATVAAAASPSYWWFVAIFALGRPFLSAAEALAQVVTAELSKPTGRAAALAFVTAGYGLGAGINALTHSALRGVVGFRGLFLTTLIPLLIVVLLAKHFPEPTRVKEIEETARPRFGSVGVGQTRKLLKVMGLIMAISAVSSPASSFVFLYAENVAHLPKGVESIMIVLAALTGLGGLLSGRRMADHVGRRPAIAIGSAGISLAALLLYAGGKPAVVAGYLLGVLATGFLAPGGTAFTNELFVTDVRASVAGWGIAASVLGGVTGLIVFGTIADRSGSFEIAALVTFLPIVPALYFLSRLPETRGVSLEGTLGAEATT</sequence>
<evidence type="ECO:0000256" key="3">
    <source>
        <dbReference type="ARBA" id="ARBA00022989"/>
    </source>
</evidence>
<dbReference type="InterPro" id="IPR005829">
    <property type="entry name" value="Sugar_transporter_CS"/>
</dbReference>
<name>A0A6J7AHK6_9ZZZZ</name>
<proteinExistence type="predicted"/>
<feature type="transmembrane region" description="Helical" evidence="5">
    <location>
        <begin position="375"/>
        <end position="393"/>
    </location>
</feature>
<evidence type="ECO:0000313" key="7">
    <source>
        <dbReference type="EMBL" id="CAB4832414.1"/>
    </source>
</evidence>
<dbReference type="GO" id="GO:0005886">
    <property type="term" value="C:plasma membrane"/>
    <property type="evidence" value="ECO:0007669"/>
    <property type="project" value="TreeGrafter"/>
</dbReference>
<dbReference type="SUPFAM" id="SSF103473">
    <property type="entry name" value="MFS general substrate transporter"/>
    <property type="match status" value="1"/>
</dbReference>
<keyword evidence="4 5" id="KW-0472">Membrane</keyword>
<dbReference type="InterPro" id="IPR020846">
    <property type="entry name" value="MFS_dom"/>
</dbReference>
<protein>
    <submittedName>
        <fullName evidence="7">Unannotated protein</fullName>
    </submittedName>
</protein>
<feature type="transmembrane region" description="Helical" evidence="5">
    <location>
        <begin position="313"/>
        <end position="334"/>
    </location>
</feature>
<feature type="transmembrane region" description="Helical" evidence="5">
    <location>
        <begin position="289"/>
        <end position="307"/>
    </location>
</feature>
<feature type="transmembrane region" description="Helical" evidence="5">
    <location>
        <begin position="57"/>
        <end position="80"/>
    </location>
</feature>
<evidence type="ECO:0000256" key="5">
    <source>
        <dbReference type="SAM" id="Phobius"/>
    </source>
</evidence>
<dbReference type="PROSITE" id="PS00216">
    <property type="entry name" value="SUGAR_TRANSPORT_1"/>
    <property type="match status" value="1"/>
</dbReference>
<feature type="domain" description="Major facilitator superfamily (MFS) profile" evidence="6">
    <location>
        <begin position="10"/>
        <end position="400"/>
    </location>
</feature>
<dbReference type="PANTHER" id="PTHR23508:SF10">
    <property type="entry name" value="CARBOXYLIC ACID TRANSPORTER PROTEIN HOMOLOG"/>
    <property type="match status" value="1"/>
</dbReference>
<dbReference type="PROSITE" id="PS50850">
    <property type="entry name" value="MFS"/>
    <property type="match status" value="1"/>
</dbReference>
<evidence type="ECO:0000313" key="8">
    <source>
        <dbReference type="EMBL" id="CAB4859949.1"/>
    </source>
</evidence>
<dbReference type="InterPro" id="IPR011701">
    <property type="entry name" value="MFS"/>
</dbReference>
<dbReference type="EMBL" id="CAFABE010000072">
    <property type="protein sequence ID" value="CAB4832414.1"/>
    <property type="molecule type" value="Genomic_DNA"/>
</dbReference>